<dbReference type="RefSeq" id="WP_012198418.1">
    <property type="nucleotide sequence ID" value="NC_010001.1"/>
</dbReference>
<keyword evidence="2" id="KW-0560">Oxidoreductase</keyword>
<keyword evidence="5" id="KW-1185">Reference proteome</keyword>
<dbReference type="AlphaFoldDB" id="A9KHA8"/>
<dbReference type="Pfam" id="PF01408">
    <property type="entry name" value="GFO_IDH_MocA"/>
    <property type="match status" value="1"/>
</dbReference>
<evidence type="ECO:0000259" key="3">
    <source>
        <dbReference type="Pfam" id="PF01408"/>
    </source>
</evidence>
<reference evidence="5" key="1">
    <citation type="submission" date="2007-11" db="EMBL/GenBank/DDBJ databases">
        <title>Complete genome sequence of Clostridium phytofermentans ISDg.</title>
        <authorList>
            <person name="Leschine S.B."/>
            <person name="Warnick T.A."/>
            <person name="Blanchard J.L."/>
            <person name="Schnell D.J."/>
            <person name="Petit E.L."/>
            <person name="LaTouf W.G."/>
            <person name="Copeland A."/>
            <person name="Lucas S."/>
            <person name="Lapidus A."/>
            <person name="Barry K."/>
            <person name="Glavina del Rio T."/>
            <person name="Dalin E."/>
            <person name="Tice H."/>
            <person name="Pitluck S."/>
            <person name="Kiss H."/>
            <person name="Brettin T."/>
            <person name="Bruce D."/>
            <person name="Detter J.C."/>
            <person name="Han C."/>
            <person name="Kuske C."/>
            <person name="Schmutz J."/>
            <person name="Larimer F."/>
            <person name="Land M."/>
            <person name="Hauser L."/>
            <person name="Kyrpides N."/>
            <person name="Kim E.A."/>
            <person name="Richardson P."/>
        </authorList>
    </citation>
    <scope>NUCLEOTIDE SEQUENCE [LARGE SCALE GENOMIC DNA]</scope>
    <source>
        <strain evidence="5">ATCC 700394 / DSM 18823 / ISDg</strain>
    </source>
</reference>
<protein>
    <submittedName>
        <fullName evidence="4">Oxidoreductase domain protein</fullName>
    </submittedName>
</protein>
<organism evidence="4 5">
    <name type="scientific">Lachnoclostridium phytofermentans (strain ATCC 700394 / DSM 18823 / ISDg)</name>
    <name type="common">Clostridium phytofermentans</name>
    <dbReference type="NCBI Taxonomy" id="357809"/>
    <lineage>
        <taxon>Bacteria</taxon>
        <taxon>Bacillati</taxon>
        <taxon>Bacillota</taxon>
        <taxon>Clostridia</taxon>
        <taxon>Lachnospirales</taxon>
        <taxon>Lachnospiraceae</taxon>
    </lineage>
</organism>
<evidence type="ECO:0000313" key="5">
    <source>
        <dbReference type="Proteomes" id="UP000000370"/>
    </source>
</evidence>
<gene>
    <name evidence="4" type="ordered locus">Cphy_0388</name>
</gene>
<evidence type="ECO:0000256" key="2">
    <source>
        <dbReference type="ARBA" id="ARBA00023002"/>
    </source>
</evidence>
<dbReference type="KEGG" id="cpy:Cphy_0388"/>
<dbReference type="InterPro" id="IPR051317">
    <property type="entry name" value="Gfo/Idh/MocA_oxidoreduct"/>
</dbReference>
<dbReference type="EMBL" id="CP000885">
    <property type="protein sequence ID" value="ABX40775.1"/>
    <property type="molecule type" value="Genomic_DNA"/>
</dbReference>
<dbReference type="GO" id="GO:0016491">
    <property type="term" value="F:oxidoreductase activity"/>
    <property type="evidence" value="ECO:0007669"/>
    <property type="project" value="UniProtKB-KW"/>
</dbReference>
<dbReference type="HOGENOM" id="CLU_949737_0_0_9"/>
<dbReference type="SUPFAM" id="SSF51735">
    <property type="entry name" value="NAD(P)-binding Rossmann-fold domains"/>
    <property type="match status" value="1"/>
</dbReference>
<evidence type="ECO:0000256" key="1">
    <source>
        <dbReference type="ARBA" id="ARBA00010928"/>
    </source>
</evidence>
<proteinExistence type="inferred from homology"/>
<dbReference type="InterPro" id="IPR000683">
    <property type="entry name" value="Gfo/Idh/MocA-like_OxRdtase_N"/>
</dbReference>
<dbReference type="STRING" id="357809.Cphy_0388"/>
<sequence length="296" mass="32958">MIRIGILGSDNSHALAFSKLANLPDEAGNYLYDDVRVTSIYGLDKERTQVVAREGQIDTIVEHPIDMFSHVDAVMVVFRHGNLHYKHALPFIEAGIPTWVDKPFTILPSEAIHLIDAAKKNNTLLAGGSTCKYCPDVLTLQQEFQHLHQNQSVISANFNFPGELVSPYGGIYFYGGHAIEIMTTIFGKNPISVKTDVHCGNLIALFKYEDFAVTIHFAEVSEFFATIYSGDKVITHPINISTVYRQGFQKYVDALKKGQMPEDFDSLLRPVLLLEALEKAINTGEEITIGNLRLDG</sequence>
<feature type="domain" description="Gfo/Idh/MocA-like oxidoreductase N-terminal" evidence="3">
    <location>
        <begin position="3"/>
        <end position="125"/>
    </location>
</feature>
<dbReference type="PANTHER" id="PTHR43708">
    <property type="entry name" value="CONSERVED EXPRESSED OXIDOREDUCTASE (EUROFUNG)"/>
    <property type="match status" value="1"/>
</dbReference>
<accession>A9KHA8</accession>
<dbReference type="InterPro" id="IPR036291">
    <property type="entry name" value="NAD(P)-bd_dom_sf"/>
</dbReference>
<comment type="similarity">
    <text evidence="1">Belongs to the Gfo/Idh/MocA family.</text>
</comment>
<dbReference type="GO" id="GO:0000166">
    <property type="term" value="F:nucleotide binding"/>
    <property type="evidence" value="ECO:0007669"/>
    <property type="project" value="InterPro"/>
</dbReference>
<dbReference type="Proteomes" id="UP000000370">
    <property type="component" value="Chromosome"/>
</dbReference>
<name>A9KHA8_LACP7</name>
<evidence type="ECO:0000313" key="4">
    <source>
        <dbReference type="EMBL" id="ABX40775.1"/>
    </source>
</evidence>
<dbReference type="PANTHER" id="PTHR43708:SF5">
    <property type="entry name" value="CONSERVED EXPRESSED OXIDOREDUCTASE (EUROFUNG)-RELATED"/>
    <property type="match status" value="1"/>
</dbReference>
<dbReference type="OrthoDB" id="128220at2"/>
<dbReference type="eggNOG" id="COG0673">
    <property type="taxonomic scope" value="Bacteria"/>
</dbReference>
<dbReference type="Gene3D" id="3.40.50.720">
    <property type="entry name" value="NAD(P)-binding Rossmann-like Domain"/>
    <property type="match status" value="1"/>
</dbReference>